<dbReference type="EMBL" id="CP058595">
    <property type="protein sequence ID" value="QLG45994.1"/>
    <property type="molecule type" value="Genomic_DNA"/>
</dbReference>
<dbReference type="KEGG" id="cagg:HYG79_11770"/>
<evidence type="ECO:0008006" key="3">
    <source>
        <dbReference type="Google" id="ProtNLM"/>
    </source>
</evidence>
<reference evidence="1 2" key="1">
    <citation type="journal article" date="2006" name="Int. J. Syst. Evol. Microbiol.">
        <title>Costertonia aggregata gen. nov., sp. nov., a mesophilic marine bacterium of the family Flavobacteriaceae, isolated from a mature biofilm.</title>
        <authorList>
            <person name="Kwon K.K."/>
            <person name="Lee Y.K."/>
            <person name="Lee H.K."/>
        </authorList>
    </citation>
    <scope>NUCLEOTIDE SEQUENCE [LARGE SCALE GENOMIC DNA]</scope>
    <source>
        <strain evidence="1 2">KCCM 42265</strain>
    </source>
</reference>
<gene>
    <name evidence="1" type="ORF">HYG79_11770</name>
</gene>
<keyword evidence="2" id="KW-1185">Reference proteome</keyword>
<evidence type="ECO:0000313" key="1">
    <source>
        <dbReference type="EMBL" id="QLG45994.1"/>
    </source>
</evidence>
<dbReference type="Proteomes" id="UP000509302">
    <property type="component" value="Chromosome"/>
</dbReference>
<evidence type="ECO:0000313" key="2">
    <source>
        <dbReference type="Proteomes" id="UP000509302"/>
    </source>
</evidence>
<organism evidence="1 2">
    <name type="scientific">Costertonia aggregata</name>
    <dbReference type="NCBI Taxonomy" id="343403"/>
    <lineage>
        <taxon>Bacteria</taxon>
        <taxon>Pseudomonadati</taxon>
        <taxon>Bacteroidota</taxon>
        <taxon>Flavobacteriia</taxon>
        <taxon>Flavobacteriales</taxon>
        <taxon>Flavobacteriaceae</taxon>
        <taxon>Costertonia</taxon>
    </lineage>
</organism>
<proteinExistence type="predicted"/>
<sequence length="75" mass="8520">MISCDKAAIICNKAQYVEATFIEKIKLKFHLFVCKTCSKATEKNTQLTSLCQKANLHALSDEDKVRMKQQLQNKG</sequence>
<accession>A0A7H9ARC5</accession>
<name>A0A7H9ARC5_9FLAO</name>
<protein>
    <recommendedName>
        <fullName evidence="3">Glycine dehydrogenase</fullName>
    </recommendedName>
</protein>
<dbReference type="AlphaFoldDB" id="A0A7H9ARC5"/>